<protein>
    <recommendedName>
        <fullName evidence="3">Integrase catalytic domain-containing protein</fullName>
    </recommendedName>
</protein>
<proteinExistence type="predicted"/>
<evidence type="ECO:0000313" key="1">
    <source>
        <dbReference type="EMBL" id="KRX44225.1"/>
    </source>
</evidence>
<comment type="caution">
    <text evidence="1">The sequence shown here is derived from an EMBL/GenBank/DDBJ whole genome shotgun (WGS) entry which is preliminary data.</text>
</comment>
<dbReference type="PANTHER" id="PTHR37984:SF15">
    <property type="entry name" value="INTEGRASE CATALYTIC DOMAIN-CONTAINING PROTEIN"/>
    <property type="match status" value="1"/>
</dbReference>
<dbReference type="PANTHER" id="PTHR37984">
    <property type="entry name" value="PROTEIN CBG26694"/>
    <property type="match status" value="1"/>
</dbReference>
<organism evidence="1 2">
    <name type="scientific">Trichinella murrelli</name>
    <dbReference type="NCBI Taxonomy" id="144512"/>
    <lineage>
        <taxon>Eukaryota</taxon>
        <taxon>Metazoa</taxon>
        <taxon>Ecdysozoa</taxon>
        <taxon>Nematoda</taxon>
        <taxon>Enoplea</taxon>
        <taxon>Dorylaimia</taxon>
        <taxon>Trichinellida</taxon>
        <taxon>Trichinellidae</taxon>
        <taxon>Trichinella</taxon>
    </lineage>
</organism>
<gene>
    <name evidence="1" type="primary">K02A2.6</name>
    <name evidence="1" type="ORF">T05_14303</name>
</gene>
<dbReference type="InterPro" id="IPR012337">
    <property type="entry name" value="RNaseH-like_sf"/>
</dbReference>
<dbReference type="AlphaFoldDB" id="A0A0V0TYW6"/>
<dbReference type="InterPro" id="IPR036397">
    <property type="entry name" value="RNaseH_sf"/>
</dbReference>
<dbReference type="Gene3D" id="3.30.420.10">
    <property type="entry name" value="Ribonuclease H-like superfamily/Ribonuclease H"/>
    <property type="match status" value="1"/>
</dbReference>
<dbReference type="InterPro" id="IPR050951">
    <property type="entry name" value="Retrovirus_Pol_polyprotein"/>
</dbReference>
<dbReference type="SUPFAM" id="SSF53098">
    <property type="entry name" value="Ribonuclease H-like"/>
    <property type="match status" value="1"/>
</dbReference>
<dbReference type="Proteomes" id="UP000055048">
    <property type="component" value="Unassembled WGS sequence"/>
</dbReference>
<evidence type="ECO:0008006" key="3">
    <source>
        <dbReference type="Google" id="ProtNLM"/>
    </source>
</evidence>
<keyword evidence="2" id="KW-1185">Reference proteome</keyword>
<sequence length="106" mass="12122">MSVPLPTAAWDTLTVDLVGLFHSAPYGQWFALTLIDYCNKWPEVHLCHVVTTKVIVNFLEDVFSREGYSKEIVSNDGVQFTSPEFKSFLDRRPLNTVQRPCKQMEA</sequence>
<dbReference type="GO" id="GO:0003676">
    <property type="term" value="F:nucleic acid binding"/>
    <property type="evidence" value="ECO:0007669"/>
    <property type="project" value="InterPro"/>
</dbReference>
<dbReference type="STRING" id="144512.A0A0V0TYW6"/>
<reference evidence="1 2" key="1">
    <citation type="submission" date="2015-01" db="EMBL/GenBank/DDBJ databases">
        <title>Evolution of Trichinella species and genotypes.</title>
        <authorList>
            <person name="Korhonen P.K."/>
            <person name="Edoardo P."/>
            <person name="Giuseppe L.R."/>
            <person name="Gasser R.B."/>
        </authorList>
    </citation>
    <scope>NUCLEOTIDE SEQUENCE [LARGE SCALE GENOMIC DNA]</scope>
    <source>
        <strain evidence="1">ISS417</strain>
    </source>
</reference>
<dbReference type="OrthoDB" id="775972at2759"/>
<accession>A0A0V0TYW6</accession>
<evidence type="ECO:0000313" key="2">
    <source>
        <dbReference type="Proteomes" id="UP000055048"/>
    </source>
</evidence>
<name>A0A0V0TYW6_9BILA</name>
<dbReference type="EMBL" id="JYDJ01000101">
    <property type="protein sequence ID" value="KRX44225.1"/>
    <property type="molecule type" value="Genomic_DNA"/>
</dbReference>